<evidence type="ECO:0000313" key="1">
    <source>
        <dbReference type="EMBL" id="GAV74199.1"/>
    </source>
</evidence>
<dbReference type="EMBL" id="BDDD01001203">
    <property type="protein sequence ID" value="GAV74199.1"/>
    <property type="molecule type" value="Genomic_DNA"/>
</dbReference>
<keyword evidence="2" id="KW-1185">Reference proteome</keyword>
<reference evidence="2" key="1">
    <citation type="submission" date="2016-04" db="EMBL/GenBank/DDBJ databases">
        <title>Cephalotus genome sequencing.</title>
        <authorList>
            <person name="Fukushima K."/>
            <person name="Hasebe M."/>
            <person name="Fang X."/>
        </authorList>
    </citation>
    <scope>NUCLEOTIDE SEQUENCE [LARGE SCALE GENOMIC DNA]</scope>
    <source>
        <strain evidence="2">cv. St1</strain>
    </source>
</reference>
<dbReference type="AlphaFoldDB" id="A0A1Q3C1Z6"/>
<organism evidence="1 2">
    <name type="scientific">Cephalotus follicularis</name>
    <name type="common">Albany pitcher plant</name>
    <dbReference type="NCBI Taxonomy" id="3775"/>
    <lineage>
        <taxon>Eukaryota</taxon>
        <taxon>Viridiplantae</taxon>
        <taxon>Streptophyta</taxon>
        <taxon>Embryophyta</taxon>
        <taxon>Tracheophyta</taxon>
        <taxon>Spermatophyta</taxon>
        <taxon>Magnoliopsida</taxon>
        <taxon>eudicotyledons</taxon>
        <taxon>Gunneridae</taxon>
        <taxon>Pentapetalae</taxon>
        <taxon>rosids</taxon>
        <taxon>fabids</taxon>
        <taxon>Oxalidales</taxon>
        <taxon>Cephalotaceae</taxon>
        <taxon>Cephalotus</taxon>
    </lineage>
</organism>
<dbReference type="InParanoid" id="A0A1Q3C1Z6"/>
<dbReference type="OrthoDB" id="10566768at2759"/>
<accession>A0A1Q3C1Z6</accession>
<evidence type="ECO:0000313" key="2">
    <source>
        <dbReference type="Proteomes" id="UP000187406"/>
    </source>
</evidence>
<proteinExistence type="predicted"/>
<dbReference type="Proteomes" id="UP000187406">
    <property type="component" value="Unassembled WGS sequence"/>
</dbReference>
<feature type="non-terminal residue" evidence="1">
    <location>
        <position position="140"/>
    </location>
</feature>
<dbReference type="STRING" id="3775.A0A1Q3C1Z6"/>
<gene>
    <name evidence="1" type="ORF">CFOL_v3_17680</name>
</gene>
<name>A0A1Q3C1Z6_CEPFO</name>
<sequence>MALAAHSVCVSLDDIVSTSCIRSGLLSNEMFHSRKVVHFQIRFKSRKLRHTQSIKSYKNYRELDLSCSNRQSSRKDKVSSMFSTKTSMPEVFKQWSPKLLLKVAGVLACALLVIPSADAVDALKTCTCLLKECRKFCLCG</sequence>
<protein>
    <submittedName>
        <fullName evidence="1">Uncharacterized protein</fullName>
    </submittedName>
</protein>
<comment type="caution">
    <text evidence="1">The sequence shown here is derived from an EMBL/GenBank/DDBJ whole genome shotgun (WGS) entry which is preliminary data.</text>
</comment>